<dbReference type="GO" id="GO:0003987">
    <property type="term" value="F:acetate-CoA ligase activity"/>
    <property type="evidence" value="ECO:0007669"/>
    <property type="project" value="TreeGrafter"/>
</dbReference>
<dbReference type="Ensembl" id="ENSUAMT00000008562.1">
    <property type="protein sequence ID" value="ENSUAMP00000007578.1"/>
    <property type="gene ID" value="ENSUAMG00000006548.1"/>
</dbReference>
<protein>
    <recommendedName>
        <fullName evidence="2">Acetyl-coenzyme A synthetase N-terminal domain-containing protein</fullName>
    </recommendedName>
</protein>
<evidence type="ECO:0000313" key="4">
    <source>
        <dbReference type="Proteomes" id="UP000291022"/>
    </source>
</evidence>
<feature type="domain" description="Acetyl-coenzyme A synthetase N-terminal" evidence="2">
    <location>
        <begin position="44"/>
        <end position="100"/>
    </location>
</feature>
<dbReference type="PANTHER" id="PTHR24095">
    <property type="entry name" value="ACETYL-COENZYME A SYNTHETASE"/>
    <property type="match status" value="1"/>
</dbReference>
<feature type="transmembrane region" description="Helical" evidence="1">
    <location>
        <begin position="171"/>
        <end position="189"/>
    </location>
</feature>
<dbReference type="GeneTree" id="ENSGT00940000158550"/>
<keyword evidence="4" id="KW-1185">Reference proteome</keyword>
<dbReference type="PANTHER" id="PTHR24095:SF110">
    <property type="entry name" value="ACETYL-COENZYME A SYNTHETASE 2-LIKE, MITOCHONDRIAL"/>
    <property type="match status" value="1"/>
</dbReference>
<dbReference type="GO" id="GO:0006085">
    <property type="term" value="P:acetyl-CoA biosynthetic process"/>
    <property type="evidence" value="ECO:0007669"/>
    <property type="project" value="TreeGrafter"/>
</dbReference>
<evidence type="ECO:0000259" key="2">
    <source>
        <dbReference type="Pfam" id="PF16177"/>
    </source>
</evidence>
<dbReference type="Proteomes" id="UP000291022">
    <property type="component" value="Unassembled WGS sequence"/>
</dbReference>
<proteinExistence type="predicted"/>
<dbReference type="InterPro" id="IPR042099">
    <property type="entry name" value="ANL_N_sf"/>
</dbReference>
<keyword evidence="1" id="KW-1133">Transmembrane helix</keyword>
<dbReference type="AlphaFoldDB" id="A0A452QPY4"/>
<evidence type="ECO:0000313" key="3">
    <source>
        <dbReference type="Ensembl" id="ENSUAMP00000007578.1"/>
    </source>
</evidence>
<dbReference type="GO" id="GO:0005739">
    <property type="term" value="C:mitochondrion"/>
    <property type="evidence" value="ECO:0007669"/>
    <property type="project" value="TreeGrafter"/>
</dbReference>
<accession>A0A452QPY4</accession>
<reference evidence="4" key="1">
    <citation type="submission" date="2016-06" db="EMBL/GenBank/DDBJ databases">
        <title>De novo assembly and RNA-Seq shows season-dependent expression and editing in black bear kidneys.</title>
        <authorList>
            <person name="Korstanje R."/>
            <person name="Srivastava A."/>
            <person name="Sarsani V.K."/>
            <person name="Sheehan S.M."/>
            <person name="Seger R.L."/>
            <person name="Barter M.E."/>
            <person name="Lindqvist C."/>
            <person name="Brody L.C."/>
            <person name="Mullikin J.C."/>
        </authorList>
    </citation>
    <scope>NUCLEOTIDE SEQUENCE [LARGE SCALE GENOMIC DNA]</scope>
</reference>
<reference evidence="3" key="3">
    <citation type="submission" date="2025-09" db="UniProtKB">
        <authorList>
            <consortium name="Ensembl"/>
        </authorList>
    </citation>
    <scope>IDENTIFICATION</scope>
</reference>
<reference evidence="3" key="2">
    <citation type="submission" date="2025-08" db="UniProtKB">
        <authorList>
            <consortium name="Ensembl"/>
        </authorList>
    </citation>
    <scope>IDENTIFICATION</scope>
</reference>
<sequence>MAARGLGRSVGRFLGSLCGRSGQPVRQLRGVSAPAAAAAQPGSYQAQSAQAARAPAAFWGPLARDTLVWDTPYHTVWDCDFSSGKIGWFLGGQLNVSVNCLDQHVQKSPETVALIWERDEPGTEVRITYRYRVSPDGVSVPSRVSWAFTSLCVVDTSTKHLCGAISRSKTAQLGGGLPFLFTMAILAAFRFPRK</sequence>
<dbReference type="InterPro" id="IPR032387">
    <property type="entry name" value="ACAS_N"/>
</dbReference>
<keyword evidence="1" id="KW-0812">Transmembrane</keyword>
<dbReference type="SUPFAM" id="SSF56801">
    <property type="entry name" value="Acetyl-CoA synthetase-like"/>
    <property type="match status" value="1"/>
</dbReference>
<dbReference type="Pfam" id="PF16177">
    <property type="entry name" value="ACAS_N"/>
    <property type="match status" value="1"/>
</dbReference>
<evidence type="ECO:0000256" key="1">
    <source>
        <dbReference type="SAM" id="Phobius"/>
    </source>
</evidence>
<dbReference type="Gene3D" id="3.40.50.12780">
    <property type="entry name" value="N-terminal domain of ligase-like"/>
    <property type="match status" value="1"/>
</dbReference>
<keyword evidence="1" id="KW-0472">Membrane</keyword>
<name>A0A452QPY4_URSAM</name>
<organism evidence="3 4">
    <name type="scientific">Ursus americanus</name>
    <name type="common">American black bear</name>
    <name type="synonym">Euarctos americanus</name>
    <dbReference type="NCBI Taxonomy" id="9643"/>
    <lineage>
        <taxon>Eukaryota</taxon>
        <taxon>Metazoa</taxon>
        <taxon>Chordata</taxon>
        <taxon>Craniata</taxon>
        <taxon>Vertebrata</taxon>
        <taxon>Euteleostomi</taxon>
        <taxon>Mammalia</taxon>
        <taxon>Eutheria</taxon>
        <taxon>Laurasiatheria</taxon>
        <taxon>Carnivora</taxon>
        <taxon>Caniformia</taxon>
        <taxon>Ursidae</taxon>
        <taxon>Ursus</taxon>
    </lineage>
</organism>
<dbReference type="STRING" id="9643.ENSUAMP00000007578"/>